<sequence length="71" mass="8360">MNSETIKNKDKSLYFKIMNVKENHHGYQYRDGLNVLDKEFDDDPYNHCSKGGLYFADGDILMKLLKKSKKE</sequence>
<gene>
    <name evidence="1" type="ORF">Satyrvirus11_25</name>
</gene>
<dbReference type="EMBL" id="MK072447">
    <property type="protein sequence ID" value="AYV85343.1"/>
    <property type="molecule type" value="Genomic_DNA"/>
</dbReference>
<protein>
    <submittedName>
        <fullName evidence="1">Ankyrin repeat protein</fullName>
    </submittedName>
</protein>
<accession>A0A3G5AHJ2</accession>
<organism evidence="1">
    <name type="scientific">Satyrvirus sp</name>
    <dbReference type="NCBI Taxonomy" id="2487771"/>
    <lineage>
        <taxon>Viruses</taxon>
        <taxon>Varidnaviria</taxon>
        <taxon>Bamfordvirae</taxon>
        <taxon>Nucleocytoviricota</taxon>
        <taxon>Megaviricetes</taxon>
        <taxon>Imitervirales</taxon>
        <taxon>Mimiviridae</taxon>
        <taxon>Megamimivirinae</taxon>
    </lineage>
</organism>
<evidence type="ECO:0000313" key="1">
    <source>
        <dbReference type="EMBL" id="AYV85343.1"/>
    </source>
</evidence>
<reference evidence="1" key="1">
    <citation type="submission" date="2018-10" db="EMBL/GenBank/DDBJ databases">
        <title>Hidden diversity of soil giant viruses.</title>
        <authorList>
            <person name="Schulz F."/>
            <person name="Alteio L."/>
            <person name="Goudeau D."/>
            <person name="Ryan E.M."/>
            <person name="Malmstrom R.R."/>
            <person name="Blanchard J."/>
            <person name="Woyke T."/>
        </authorList>
    </citation>
    <scope>NUCLEOTIDE SEQUENCE</scope>
    <source>
        <strain evidence="1">SAV1</strain>
    </source>
</reference>
<proteinExistence type="predicted"/>
<name>A0A3G5AHJ2_9VIRU</name>